<proteinExistence type="predicted"/>
<comment type="caution">
    <text evidence="2">The sequence shown here is derived from an EMBL/GenBank/DDBJ whole genome shotgun (WGS) entry which is preliminary data.</text>
</comment>
<dbReference type="InterPro" id="IPR016181">
    <property type="entry name" value="Acyl_CoA_acyltransferase"/>
</dbReference>
<dbReference type="Gene3D" id="3.40.630.30">
    <property type="match status" value="1"/>
</dbReference>
<dbReference type="PANTHER" id="PTHR43415">
    <property type="entry name" value="SPERMIDINE N(1)-ACETYLTRANSFERASE"/>
    <property type="match status" value="1"/>
</dbReference>
<evidence type="ECO:0000313" key="3">
    <source>
        <dbReference type="Proteomes" id="UP001519273"/>
    </source>
</evidence>
<dbReference type="PROSITE" id="PS51186">
    <property type="entry name" value="GNAT"/>
    <property type="match status" value="1"/>
</dbReference>
<dbReference type="CDD" id="cd04301">
    <property type="entry name" value="NAT_SF"/>
    <property type="match status" value="1"/>
</dbReference>
<accession>A0ABS4H1Z9</accession>
<dbReference type="InterPro" id="IPR017255">
    <property type="entry name" value="AcTrfase_GNAT_prd"/>
</dbReference>
<protein>
    <submittedName>
        <fullName evidence="2">RimJ/RimL family protein N-acetyltransferase</fullName>
    </submittedName>
</protein>
<dbReference type="Proteomes" id="UP001519273">
    <property type="component" value="Unassembled WGS sequence"/>
</dbReference>
<evidence type="ECO:0000313" key="2">
    <source>
        <dbReference type="EMBL" id="MBP1936554.1"/>
    </source>
</evidence>
<dbReference type="PIRSF" id="PIRSF037663">
    <property type="entry name" value="Acetyltransf_GNAT_prd"/>
    <property type="match status" value="1"/>
</dbReference>
<feature type="domain" description="N-acetyltransferase" evidence="1">
    <location>
        <begin position="1"/>
        <end position="165"/>
    </location>
</feature>
<dbReference type="Pfam" id="PF00583">
    <property type="entry name" value="Acetyltransf_1"/>
    <property type="match status" value="1"/>
</dbReference>
<name>A0ABS4H1Z9_9BACL</name>
<dbReference type="EMBL" id="JAGGKP010000001">
    <property type="protein sequence ID" value="MBP1936554.1"/>
    <property type="molecule type" value="Genomic_DNA"/>
</dbReference>
<evidence type="ECO:0000259" key="1">
    <source>
        <dbReference type="PROSITE" id="PS51186"/>
    </source>
</evidence>
<dbReference type="InterPro" id="IPR000182">
    <property type="entry name" value="GNAT_dom"/>
</dbReference>
<keyword evidence="3" id="KW-1185">Reference proteome</keyword>
<gene>
    <name evidence="2" type="ORF">J2Z20_001415</name>
</gene>
<dbReference type="PANTHER" id="PTHR43415:SF3">
    <property type="entry name" value="GNAT-FAMILY ACETYLTRANSFERASE"/>
    <property type="match status" value="1"/>
</dbReference>
<dbReference type="SUPFAM" id="SSF55729">
    <property type="entry name" value="Acyl-CoA N-acyltransferases (Nat)"/>
    <property type="match status" value="1"/>
</dbReference>
<organism evidence="2 3">
    <name type="scientific">Paenibacillus sediminis</name>
    <dbReference type="NCBI Taxonomy" id="664909"/>
    <lineage>
        <taxon>Bacteria</taxon>
        <taxon>Bacillati</taxon>
        <taxon>Bacillota</taxon>
        <taxon>Bacilli</taxon>
        <taxon>Bacillales</taxon>
        <taxon>Paenibacillaceae</taxon>
        <taxon>Paenibacillus</taxon>
    </lineage>
</organism>
<reference evidence="2 3" key="1">
    <citation type="submission" date="2021-03" db="EMBL/GenBank/DDBJ databases">
        <title>Genomic Encyclopedia of Type Strains, Phase IV (KMG-IV): sequencing the most valuable type-strain genomes for metagenomic binning, comparative biology and taxonomic classification.</title>
        <authorList>
            <person name="Goeker M."/>
        </authorList>
    </citation>
    <scope>NUCLEOTIDE SEQUENCE [LARGE SCALE GENOMIC DNA]</scope>
    <source>
        <strain evidence="2 3">DSM 23491</strain>
    </source>
</reference>
<sequence>MMIRNIKVDDAERFLNLSKQLDEETKFMLYEPGERKTTLEAQTERISSILSSNNSMIFVAEADGEIVGYLGAFGSDLNRIKHSVHIVVGILQKYTGQGIGSKLFQELEDWARKQHIHRLELTVMSHNQAAFALYKKVGFEVEGIKKHSLIVDDEYVDEYYMAKLL</sequence>